<dbReference type="PANTHER" id="PTHR46124:SF2">
    <property type="entry name" value="D-AMINOACYL-TRNA DEACYLASE"/>
    <property type="match status" value="1"/>
</dbReference>
<dbReference type="Gene3D" id="3.20.20.140">
    <property type="entry name" value="Metal-dependent hydrolases"/>
    <property type="match status" value="1"/>
</dbReference>
<dbReference type="InterPro" id="IPR018228">
    <property type="entry name" value="DNase_TatD-rel_CS"/>
</dbReference>
<keyword evidence="5" id="KW-1185">Reference proteome</keyword>
<dbReference type="PROSITE" id="PS01137">
    <property type="entry name" value="TATD_1"/>
    <property type="match status" value="1"/>
</dbReference>
<evidence type="ECO:0000256" key="2">
    <source>
        <dbReference type="ARBA" id="ARBA00022723"/>
    </source>
</evidence>
<dbReference type="PANTHER" id="PTHR46124">
    <property type="entry name" value="D-AMINOACYL-TRNA DEACYLASE"/>
    <property type="match status" value="1"/>
</dbReference>
<gene>
    <name evidence="4" type="ORF">GCM10009111_22450</name>
</gene>
<comment type="caution">
    <text evidence="4">The sequence shown here is derived from an EMBL/GenBank/DDBJ whole genome shotgun (WGS) entry which is preliminary data.</text>
</comment>
<keyword evidence="4" id="KW-0540">Nuclease</keyword>
<evidence type="ECO:0000256" key="1">
    <source>
        <dbReference type="ARBA" id="ARBA00009275"/>
    </source>
</evidence>
<dbReference type="InterPro" id="IPR015991">
    <property type="entry name" value="TatD/YcfH-like"/>
</dbReference>
<sequence length="259" mass="28558">MFIDSHCHLDRLDLSLYNNNLDNVLLNATQAGVSKLLCVSVTLSSFSDMAEKTAHYDNVLLTCGAHPLNQEDAIDTEQLLSLSTNDRVIAIGETGLDYHYAPETKALQIDSFRKHIQVAKKLGKPLIIHTRAAQEDTLAIMREEGADEVGGILHCFTESWDMAEQALALGFYISFSGIVTFKNATELREVAALVPDDKFLIETDSPYLAPVPYRGKENQPAFVVEVAKHLASIRGQSVETIAKLSSDNFNRLFSLTVSS</sequence>
<keyword evidence="2" id="KW-0479">Metal-binding</keyword>
<dbReference type="InterPro" id="IPR001130">
    <property type="entry name" value="TatD-like"/>
</dbReference>
<dbReference type="GO" id="GO:0004527">
    <property type="term" value="F:exonuclease activity"/>
    <property type="evidence" value="ECO:0007669"/>
    <property type="project" value="UniProtKB-KW"/>
</dbReference>
<keyword evidence="4" id="KW-0269">Exonuclease</keyword>
<evidence type="ECO:0000313" key="4">
    <source>
        <dbReference type="EMBL" id="GAA0818971.1"/>
    </source>
</evidence>
<dbReference type="CDD" id="cd01310">
    <property type="entry name" value="TatD_DNAse"/>
    <property type="match status" value="1"/>
</dbReference>
<reference evidence="4 5" key="1">
    <citation type="journal article" date="2019" name="Int. J. Syst. Evol. Microbiol.">
        <title>The Global Catalogue of Microorganisms (GCM) 10K type strain sequencing project: providing services to taxonomists for standard genome sequencing and annotation.</title>
        <authorList>
            <consortium name="The Broad Institute Genomics Platform"/>
            <consortium name="The Broad Institute Genome Sequencing Center for Infectious Disease"/>
            <person name="Wu L."/>
            <person name="Ma J."/>
        </authorList>
    </citation>
    <scope>NUCLEOTIDE SEQUENCE [LARGE SCALE GENOMIC DNA]</scope>
    <source>
        <strain evidence="4 5">JCM 15608</strain>
    </source>
</reference>
<dbReference type="InterPro" id="IPR032466">
    <property type="entry name" value="Metal_Hydrolase"/>
</dbReference>
<dbReference type="Pfam" id="PF01026">
    <property type="entry name" value="TatD_DNase"/>
    <property type="match status" value="1"/>
</dbReference>
<dbReference type="EMBL" id="BAAAFA010000007">
    <property type="protein sequence ID" value="GAA0818971.1"/>
    <property type="molecule type" value="Genomic_DNA"/>
</dbReference>
<evidence type="ECO:0000256" key="3">
    <source>
        <dbReference type="ARBA" id="ARBA00022801"/>
    </source>
</evidence>
<evidence type="ECO:0000313" key="5">
    <source>
        <dbReference type="Proteomes" id="UP001500021"/>
    </source>
</evidence>
<dbReference type="RefSeq" id="WP_343817496.1">
    <property type="nucleotide sequence ID" value="NZ_BAAAFA010000007.1"/>
</dbReference>
<comment type="similarity">
    <text evidence="1">Belongs to the metallo-dependent hydrolases superfamily. TatD-type hydrolase family.</text>
</comment>
<organism evidence="4 5">
    <name type="scientific">Colwellia asteriadis</name>
    <dbReference type="NCBI Taxonomy" id="517723"/>
    <lineage>
        <taxon>Bacteria</taxon>
        <taxon>Pseudomonadati</taxon>
        <taxon>Pseudomonadota</taxon>
        <taxon>Gammaproteobacteria</taxon>
        <taxon>Alteromonadales</taxon>
        <taxon>Colwelliaceae</taxon>
        <taxon>Colwellia</taxon>
    </lineage>
</organism>
<accession>A0ABN1L8U1</accession>
<proteinExistence type="inferred from homology"/>
<dbReference type="NCBIfam" id="TIGR00010">
    <property type="entry name" value="YchF/TatD family DNA exonuclease"/>
    <property type="match status" value="1"/>
</dbReference>
<dbReference type="PIRSF" id="PIRSF005902">
    <property type="entry name" value="DNase_TatD"/>
    <property type="match status" value="1"/>
</dbReference>
<keyword evidence="3" id="KW-0378">Hydrolase</keyword>
<dbReference type="PROSITE" id="PS01090">
    <property type="entry name" value="TATD_2"/>
    <property type="match status" value="1"/>
</dbReference>
<dbReference type="SUPFAM" id="SSF51556">
    <property type="entry name" value="Metallo-dependent hydrolases"/>
    <property type="match status" value="1"/>
</dbReference>
<protein>
    <submittedName>
        <fullName evidence="4">YchF/TatD family DNA exonuclease</fullName>
    </submittedName>
</protein>
<dbReference type="Proteomes" id="UP001500021">
    <property type="component" value="Unassembled WGS sequence"/>
</dbReference>
<name>A0ABN1L8U1_9GAMM</name>